<evidence type="ECO:0000313" key="5">
    <source>
        <dbReference type="Proteomes" id="UP000192591"/>
    </source>
</evidence>
<dbReference type="Gene3D" id="3.40.630.30">
    <property type="match status" value="1"/>
</dbReference>
<dbReference type="EMBL" id="MWIH01000002">
    <property type="protein sequence ID" value="OQO94967.1"/>
    <property type="molecule type" value="Genomic_DNA"/>
</dbReference>
<protein>
    <submittedName>
        <fullName evidence="4">GNAT family N-acetyltransferase</fullName>
    </submittedName>
</protein>
<dbReference type="STRING" id="1962155.B1813_02575"/>
<dbReference type="GO" id="GO:0016747">
    <property type="term" value="F:acyltransferase activity, transferring groups other than amino-acyl groups"/>
    <property type="evidence" value="ECO:0007669"/>
    <property type="project" value="InterPro"/>
</dbReference>
<dbReference type="Proteomes" id="UP000192591">
    <property type="component" value="Unassembled WGS sequence"/>
</dbReference>
<dbReference type="PANTHER" id="PTHR43877">
    <property type="entry name" value="AMINOALKYLPHOSPHONATE N-ACETYLTRANSFERASE-RELATED-RELATED"/>
    <property type="match status" value="1"/>
</dbReference>
<keyword evidence="1 4" id="KW-0808">Transferase</keyword>
<reference evidence="4 5" key="1">
    <citation type="submission" date="2017-02" db="EMBL/GenBank/DDBJ databases">
        <title>Draft genome of Saccharomonospora sp. 154.</title>
        <authorList>
            <person name="Alonso-Carmona G.S."/>
            <person name="De La Haba R."/>
            <person name="Vera-Gargallo B."/>
            <person name="Sandoval-Trujillo A.H."/>
            <person name="Ramirez-Duran N."/>
            <person name="Ventosa A."/>
        </authorList>
    </citation>
    <scope>NUCLEOTIDE SEQUENCE [LARGE SCALE GENOMIC DNA]</scope>
    <source>
        <strain evidence="4 5">LRS4.154</strain>
    </source>
</reference>
<organism evidence="4 5">
    <name type="scientific">Saccharomonospora piscinae</name>
    <dbReference type="NCBI Taxonomy" id="687388"/>
    <lineage>
        <taxon>Bacteria</taxon>
        <taxon>Bacillati</taxon>
        <taxon>Actinomycetota</taxon>
        <taxon>Actinomycetes</taxon>
        <taxon>Pseudonocardiales</taxon>
        <taxon>Pseudonocardiaceae</taxon>
        <taxon>Saccharomonospora</taxon>
    </lineage>
</organism>
<evidence type="ECO:0000313" key="4">
    <source>
        <dbReference type="EMBL" id="OQO94967.1"/>
    </source>
</evidence>
<keyword evidence="2" id="KW-0012">Acyltransferase</keyword>
<feature type="domain" description="N-acetyltransferase" evidence="3">
    <location>
        <begin position="149"/>
        <end position="288"/>
    </location>
</feature>
<sequence length="288" mass="31023">MATVLTTPGVAGLSETVAVLREWQDDGAPWQLHPGDLGWFWRFGAEATAAAIRTWSRDGRTLAVGLLDGPTLLRLTIAPDAMREEALARQLVADVTEPRRGVLPAGKVAVEAPTGTLFHDLLSQHGWDDAEPWTPLRRDLTEPVPDPGVRIEVAGPECAPVWAAVLRASFDGSTFTDERWHAMAAGAPYADARCLVAYDDQDVAVAVVTVWSAGPGRPGLLEPMGVHREHRGRGHGRAITLAAAAALRELGASSAIVYTPSSNVGAVTTYRSAGFRRLPEIRDRYRDQ</sequence>
<dbReference type="SUPFAM" id="SSF55729">
    <property type="entry name" value="Acyl-CoA N-acyltransferases (Nat)"/>
    <property type="match status" value="1"/>
</dbReference>
<accession>A0A1V9ACW2</accession>
<name>A0A1V9ACW2_SACPI</name>
<dbReference type="InterPro" id="IPR000182">
    <property type="entry name" value="GNAT_dom"/>
</dbReference>
<dbReference type="RefSeq" id="WP_081190365.1">
    <property type="nucleotide sequence ID" value="NZ_MWIH01000002.1"/>
</dbReference>
<dbReference type="AlphaFoldDB" id="A0A1V9ACW2"/>
<keyword evidence="5" id="KW-1185">Reference proteome</keyword>
<dbReference type="CDD" id="cd04301">
    <property type="entry name" value="NAT_SF"/>
    <property type="match status" value="1"/>
</dbReference>
<evidence type="ECO:0000256" key="2">
    <source>
        <dbReference type="ARBA" id="ARBA00023315"/>
    </source>
</evidence>
<gene>
    <name evidence="4" type="ORF">B1813_02575</name>
</gene>
<comment type="caution">
    <text evidence="4">The sequence shown here is derived from an EMBL/GenBank/DDBJ whole genome shotgun (WGS) entry which is preliminary data.</text>
</comment>
<dbReference type="InterPro" id="IPR050832">
    <property type="entry name" value="Bact_Acetyltransf"/>
</dbReference>
<dbReference type="PROSITE" id="PS51186">
    <property type="entry name" value="GNAT"/>
    <property type="match status" value="1"/>
</dbReference>
<dbReference type="InterPro" id="IPR016181">
    <property type="entry name" value="Acyl_CoA_acyltransferase"/>
</dbReference>
<dbReference type="Pfam" id="PF00583">
    <property type="entry name" value="Acetyltransf_1"/>
    <property type="match status" value="1"/>
</dbReference>
<evidence type="ECO:0000259" key="3">
    <source>
        <dbReference type="PROSITE" id="PS51186"/>
    </source>
</evidence>
<proteinExistence type="predicted"/>
<evidence type="ECO:0000256" key="1">
    <source>
        <dbReference type="ARBA" id="ARBA00022679"/>
    </source>
</evidence>